<dbReference type="GO" id="GO:0006260">
    <property type="term" value="P:DNA replication"/>
    <property type="evidence" value="ECO:0007669"/>
    <property type="project" value="UniProtKB-KW"/>
</dbReference>
<evidence type="ECO:0000313" key="7">
    <source>
        <dbReference type="EMBL" id="BBI90860.1"/>
    </source>
</evidence>
<dbReference type="Pfam" id="PF03120">
    <property type="entry name" value="OB_DNA_ligase"/>
    <property type="match status" value="1"/>
</dbReference>
<proteinExistence type="predicted"/>
<dbReference type="InterPro" id="IPR012340">
    <property type="entry name" value="NA-bd_OB-fold"/>
</dbReference>
<dbReference type="InterPro" id="IPR004150">
    <property type="entry name" value="NAD_DNA_ligase_OB"/>
</dbReference>
<keyword evidence="3" id="KW-0235">DNA replication</keyword>
<reference evidence="7 8" key="1">
    <citation type="journal article" date="2019" name="Arch. Virol.">
        <title>A novel jumbo Tenacibaculum maritimum lytic phage with head-fiber-like appendages.</title>
        <authorList>
            <person name="Kawato Y."/>
            <person name="Istiqomah I."/>
            <person name="Gaafar A.Y."/>
            <person name="Hanaoka M."/>
            <person name="Ishimaru K."/>
            <person name="Yasuike M."/>
            <person name="Nishiki I."/>
            <person name="Nakamura Y."/>
            <person name="Fujiwara A."/>
            <person name="Nakai T."/>
        </authorList>
    </citation>
    <scope>NUCLEOTIDE SEQUENCE [LARGE SCALE GENOMIC DNA]</scope>
    <source>
        <strain evidence="7 8">PTm5</strain>
    </source>
</reference>
<dbReference type="Pfam" id="PF01653">
    <property type="entry name" value="DNA_ligase_aden"/>
    <property type="match status" value="1"/>
</dbReference>
<organism evidence="7 8">
    <name type="scientific">Tenacibaculum phage PTm5</name>
    <dbReference type="NCBI Taxonomy" id="2547426"/>
    <lineage>
        <taxon>Viruses</taxon>
        <taxon>Duplodnaviria</taxon>
        <taxon>Heunggongvirae</taxon>
        <taxon>Uroviricota</taxon>
        <taxon>Caudoviricetes</taxon>
        <taxon>Shirahamavirus</taxon>
        <taxon>Shirahamavirus PTm1</taxon>
    </lineage>
</organism>
<dbReference type="EMBL" id="AP019525">
    <property type="protein sequence ID" value="BBI90860.1"/>
    <property type="molecule type" value="Genomic_DNA"/>
</dbReference>
<evidence type="ECO:0000256" key="4">
    <source>
        <dbReference type="ARBA" id="ARBA00023027"/>
    </source>
</evidence>
<evidence type="ECO:0000259" key="6">
    <source>
        <dbReference type="SMART" id="SM00532"/>
    </source>
</evidence>
<dbReference type="Gene3D" id="3.30.470.30">
    <property type="entry name" value="DNA ligase/mRNA capping enzyme"/>
    <property type="match status" value="1"/>
</dbReference>
<dbReference type="Proteomes" id="UP000424080">
    <property type="component" value="Segment"/>
</dbReference>
<evidence type="ECO:0000256" key="1">
    <source>
        <dbReference type="ARBA" id="ARBA00012722"/>
    </source>
</evidence>
<keyword evidence="2 7" id="KW-0436">Ligase</keyword>
<keyword evidence="4" id="KW-0520">NAD</keyword>
<dbReference type="SUPFAM" id="SSF56091">
    <property type="entry name" value="DNA ligase/mRNA capping enzyme, catalytic domain"/>
    <property type="match status" value="1"/>
</dbReference>
<comment type="catalytic activity">
    <reaction evidence="5">
        <text>NAD(+) + (deoxyribonucleotide)n-3'-hydroxyl + 5'-phospho-(deoxyribonucleotide)m = (deoxyribonucleotide)n+m + AMP + beta-nicotinamide D-nucleotide.</text>
        <dbReference type="EC" id="6.5.1.2"/>
    </reaction>
</comment>
<feature type="domain" description="NAD-dependent DNA ligase N-terminal" evidence="6">
    <location>
        <begin position="6"/>
        <end position="370"/>
    </location>
</feature>
<evidence type="ECO:0000256" key="5">
    <source>
        <dbReference type="ARBA" id="ARBA00034005"/>
    </source>
</evidence>
<name>A0A5S9BZE8_9CAUD</name>
<dbReference type="EC" id="6.5.1.2" evidence="1"/>
<protein>
    <recommendedName>
        <fullName evidence="1">DNA ligase (NAD(+))</fullName>
        <ecNumber evidence="1">6.5.1.2</ecNumber>
    </recommendedName>
</protein>
<dbReference type="InterPro" id="IPR013840">
    <property type="entry name" value="DNAligase_N"/>
</dbReference>
<evidence type="ECO:0000256" key="3">
    <source>
        <dbReference type="ARBA" id="ARBA00022705"/>
    </source>
</evidence>
<evidence type="ECO:0000313" key="8">
    <source>
        <dbReference type="Proteomes" id="UP000424080"/>
    </source>
</evidence>
<dbReference type="SUPFAM" id="SSF50249">
    <property type="entry name" value="Nucleic acid-binding proteins"/>
    <property type="match status" value="1"/>
</dbReference>
<dbReference type="GO" id="GO:0003911">
    <property type="term" value="F:DNA ligase (NAD+) activity"/>
    <property type="evidence" value="ECO:0007669"/>
    <property type="project" value="UniProtKB-EC"/>
</dbReference>
<accession>A0A5S9BZE8</accession>
<dbReference type="GO" id="GO:0006281">
    <property type="term" value="P:DNA repair"/>
    <property type="evidence" value="ECO:0007669"/>
    <property type="project" value="InterPro"/>
</dbReference>
<evidence type="ECO:0000256" key="2">
    <source>
        <dbReference type="ARBA" id="ARBA00022598"/>
    </source>
</evidence>
<dbReference type="InterPro" id="IPR013839">
    <property type="entry name" value="DNAligase_adenylation"/>
</dbReference>
<sequence>MNIQEVLNKSLEERKEIFNNAKVAYYETDSPIMSDSDYDLLEESIITDSHDDMFIGVNSRHNKAEHRNKMLSLKKHNINIDGSDTDSVLLEAFNKLGGGRYTLGLSMKYDGLAVDVDFENRTLKQIATRGDGSMGVNRTNKLRHIIDNDPSWQMLFDKFVTGNVRCECIVDYPTFEEHYIDSGKKHPRNVASGLVGDENLEAGVGHLRLVALEGIDSSGLIITSRTLDMYLTDVRNEINNIETYEDLKQVFQSFKERRQDFIEPTDGLVLSKSSTNMEFKHDGKYPEHALCIKFSSPNFKATVTDIEWNLQKTGRYVPKVYFTPITVDGRDIVKASGHNLDWLVRNNIKVGKEITIQLSGDIIPYILTDV</sequence>
<dbReference type="SMART" id="SM00532">
    <property type="entry name" value="LIGANc"/>
    <property type="match status" value="1"/>
</dbReference>
<dbReference type="Gene3D" id="2.40.50.140">
    <property type="entry name" value="Nucleic acid-binding proteins"/>
    <property type="match status" value="1"/>
</dbReference>